<dbReference type="GO" id="GO:0016491">
    <property type="term" value="F:oxidoreductase activity"/>
    <property type="evidence" value="ECO:0007669"/>
    <property type="project" value="UniProtKB-KW"/>
</dbReference>
<feature type="binding site" evidence="9">
    <location>
        <position position="46"/>
    </location>
    <ligand>
        <name>FAD</name>
        <dbReference type="ChEBI" id="CHEBI:57692"/>
    </ligand>
</feature>
<evidence type="ECO:0000256" key="8">
    <source>
        <dbReference type="PIRNR" id="PIRNR000362"/>
    </source>
</evidence>
<dbReference type="OMA" id="RFNFIGN"/>
<evidence type="ECO:0000256" key="5">
    <source>
        <dbReference type="ARBA" id="ARBA00022857"/>
    </source>
</evidence>
<organism evidence="12 13">
    <name type="scientific">Diutina rugosa</name>
    <name type="common">Yeast</name>
    <name type="synonym">Candida rugosa</name>
    <dbReference type="NCBI Taxonomy" id="5481"/>
    <lineage>
        <taxon>Eukaryota</taxon>
        <taxon>Fungi</taxon>
        <taxon>Dikarya</taxon>
        <taxon>Ascomycota</taxon>
        <taxon>Saccharomycotina</taxon>
        <taxon>Pichiomycetes</taxon>
        <taxon>Debaryomycetaceae</taxon>
        <taxon>Diutina</taxon>
    </lineage>
</organism>
<dbReference type="InterPro" id="IPR055275">
    <property type="entry name" value="Ferredox_Rdtase"/>
</dbReference>
<feature type="binding site" evidence="10">
    <location>
        <position position="379"/>
    </location>
    <ligand>
        <name>NADP(+)</name>
        <dbReference type="ChEBI" id="CHEBI:58349"/>
    </ligand>
</feature>
<dbReference type="PIRSF" id="PIRSF000362">
    <property type="entry name" value="FNR"/>
    <property type="match status" value="1"/>
</dbReference>
<comment type="catalytic activity">
    <reaction evidence="7 8">
        <text>2 reduced [adrenodoxin] + NADP(+) + H(+) = 2 oxidized [adrenodoxin] + NADPH</text>
        <dbReference type="Rhea" id="RHEA:42312"/>
        <dbReference type="Rhea" id="RHEA-COMP:9998"/>
        <dbReference type="Rhea" id="RHEA-COMP:9999"/>
        <dbReference type="ChEBI" id="CHEBI:15378"/>
        <dbReference type="ChEBI" id="CHEBI:33737"/>
        <dbReference type="ChEBI" id="CHEBI:33738"/>
        <dbReference type="ChEBI" id="CHEBI:57783"/>
        <dbReference type="ChEBI" id="CHEBI:58349"/>
        <dbReference type="EC" id="1.18.1.6"/>
    </reaction>
</comment>
<evidence type="ECO:0000256" key="6">
    <source>
        <dbReference type="ARBA" id="ARBA00023002"/>
    </source>
</evidence>
<feature type="domain" description="FAD/NAD(P)-binding" evidence="11">
    <location>
        <begin position="15"/>
        <end position="229"/>
    </location>
</feature>
<dbReference type="GeneID" id="54782960"/>
<name>A0A642UHI6_DIURU</name>
<dbReference type="OrthoDB" id="333024at2759"/>
<feature type="binding site" evidence="9">
    <location>
        <position position="91"/>
    </location>
    <ligand>
        <name>FAD</name>
        <dbReference type="ChEBI" id="CHEBI:57692"/>
    </ligand>
</feature>
<evidence type="ECO:0000256" key="2">
    <source>
        <dbReference type="ARBA" id="ARBA00008312"/>
    </source>
</evidence>
<dbReference type="EC" id="1.18.1.6" evidence="8"/>
<dbReference type="Proteomes" id="UP000449547">
    <property type="component" value="Unassembled WGS sequence"/>
</dbReference>
<dbReference type="SUPFAM" id="SSF51971">
    <property type="entry name" value="Nucleotide-binding domain"/>
    <property type="match status" value="1"/>
</dbReference>
<evidence type="ECO:0000256" key="3">
    <source>
        <dbReference type="ARBA" id="ARBA00022630"/>
    </source>
</evidence>
<dbReference type="PANTHER" id="PTHR48467:SF1">
    <property type="entry name" value="GLUTAMATE SYNTHASE 1 [NADH], CHLOROPLASTIC-LIKE"/>
    <property type="match status" value="1"/>
</dbReference>
<dbReference type="PANTHER" id="PTHR48467">
    <property type="entry name" value="GLUTAMATE SYNTHASE 1 [NADH], CHLOROPLASTIC-LIKE"/>
    <property type="match status" value="1"/>
</dbReference>
<keyword evidence="3 8" id="KW-0285">Flavoprotein</keyword>
<evidence type="ECO:0000259" key="11">
    <source>
        <dbReference type="Pfam" id="PF07992"/>
    </source>
</evidence>
<keyword evidence="8" id="KW-0496">Mitochondrion</keyword>
<dbReference type="InterPro" id="IPR021163">
    <property type="entry name" value="Ferredox_Rdtase_adrenod"/>
</dbReference>
<dbReference type="InterPro" id="IPR023753">
    <property type="entry name" value="FAD/NAD-binding_dom"/>
</dbReference>
<gene>
    <name evidence="12" type="ORF">DIURU_004309</name>
</gene>
<feature type="binding site" evidence="10">
    <location>
        <position position="222"/>
    </location>
    <ligand>
        <name>NADP(+)</name>
        <dbReference type="ChEBI" id="CHEBI:58349"/>
    </ligand>
</feature>
<keyword evidence="5 8" id="KW-0521">NADP</keyword>
<keyword evidence="4 8" id="KW-0274">FAD</keyword>
<comment type="similarity">
    <text evidence="2 8">Belongs to the ferredoxin--NADP reductase type 1 family.</text>
</comment>
<dbReference type="EMBL" id="SWFT01000124">
    <property type="protein sequence ID" value="KAA8899287.1"/>
    <property type="molecule type" value="Genomic_DNA"/>
</dbReference>
<dbReference type="PRINTS" id="PR00419">
    <property type="entry name" value="ADXRDTASE"/>
</dbReference>
<proteinExistence type="inferred from homology"/>
<dbReference type="GO" id="GO:0005739">
    <property type="term" value="C:mitochondrion"/>
    <property type="evidence" value="ECO:0007669"/>
    <property type="project" value="UniProtKB-SubCell"/>
</dbReference>
<feature type="binding site" evidence="10">
    <location>
        <begin position="165"/>
        <end position="168"/>
    </location>
    <ligand>
        <name>NADP(+)</name>
        <dbReference type="ChEBI" id="CHEBI:58349"/>
    </ligand>
</feature>
<reference evidence="12 13" key="1">
    <citation type="submission" date="2019-07" db="EMBL/GenBank/DDBJ databases">
        <title>Genome assembly of two rare yeast pathogens: Diutina rugosa and Trichomonascus ciferrii.</title>
        <authorList>
            <person name="Mixao V."/>
            <person name="Saus E."/>
            <person name="Hansen A."/>
            <person name="Lass-Flor C."/>
            <person name="Gabaldon T."/>
        </authorList>
    </citation>
    <scope>NUCLEOTIDE SEQUENCE [LARGE SCALE GENOMIC DNA]</scope>
    <source>
        <strain evidence="12 13">CBS 613</strain>
    </source>
</reference>
<keyword evidence="6 8" id="KW-0560">Oxidoreductase</keyword>
<dbReference type="Gene3D" id="3.50.50.60">
    <property type="entry name" value="FAD/NAD(P)-binding domain"/>
    <property type="match status" value="1"/>
</dbReference>
<evidence type="ECO:0000256" key="9">
    <source>
        <dbReference type="PIRSR" id="PIRSR000362-1"/>
    </source>
</evidence>
<dbReference type="InterPro" id="IPR036188">
    <property type="entry name" value="FAD/NAD-bd_sf"/>
</dbReference>
<dbReference type="AlphaFoldDB" id="A0A642UHI6"/>
<comment type="caution">
    <text evidence="12">The sequence shown here is derived from an EMBL/GenBank/DDBJ whole genome shotgun (WGS) entry which is preliminary data.</text>
</comment>
<accession>A0A642UHI6</accession>
<evidence type="ECO:0000256" key="7">
    <source>
        <dbReference type="ARBA" id="ARBA00048933"/>
    </source>
</evidence>
<comment type="cofactor">
    <cofactor evidence="1 8 9">
        <name>FAD</name>
        <dbReference type="ChEBI" id="CHEBI:57692"/>
    </cofactor>
</comment>
<feature type="binding site" evidence="9">
    <location>
        <begin position="379"/>
        <end position="381"/>
    </location>
    <ligand>
        <name>FAD</name>
        <dbReference type="ChEBI" id="CHEBI:57692"/>
    </ligand>
</feature>
<comment type="subcellular location">
    <subcellularLocation>
        <location evidence="8">Mitochondrion</location>
    </subcellularLocation>
</comment>
<dbReference type="Gene3D" id="3.40.50.720">
    <property type="entry name" value="NAD(P)-binding Rossmann-like Domain"/>
    <property type="match status" value="1"/>
</dbReference>
<evidence type="ECO:0000256" key="1">
    <source>
        <dbReference type="ARBA" id="ARBA00001974"/>
    </source>
</evidence>
<feature type="binding site" evidence="9">
    <location>
        <position position="372"/>
    </location>
    <ligand>
        <name>FAD</name>
        <dbReference type="ChEBI" id="CHEBI:57692"/>
    </ligand>
</feature>
<dbReference type="Pfam" id="PF07992">
    <property type="entry name" value="Pyr_redox_2"/>
    <property type="match status" value="1"/>
</dbReference>
<feature type="binding site" evidence="9">
    <location>
        <position position="25"/>
    </location>
    <ligand>
        <name>FAD</name>
        <dbReference type="ChEBI" id="CHEBI:57692"/>
    </ligand>
</feature>
<keyword evidence="13" id="KW-1185">Reference proteome</keyword>
<feature type="binding site" evidence="9">
    <location>
        <position position="54"/>
    </location>
    <ligand>
        <name>FAD</name>
        <dbReference type="ChEBI" id="CHEBI:57692"/>
    </ligand>
</feature>
<protein>
    <recommendedName>
        <fullName evidence="8">NADPH:adrenodoxin oxidoreductase, mitochondrial</fullName>
        <ecNumber evidence="8">1.18.1.6</ecNumber>
    </recommendedName>
</protein>
<evidence type="ECO:0000256" key="10">
    <source>
        <dbReference type="PIRSR" id="PIRSR000362-2"/>
    </source>
</evidence>
<evidence type="ECO:0000313" key="13">
    <source>
        <dbReference type="Proteomes" id="UP000449547"/>
    </source>
</evidence>
<dbReference type="RefSeq" id="XP_034010801.1">
    <property type="nucleotide sequence ID" value="XM_034157168.1"/>
</dbReference>
<feature type="binding site" evidence="10">
    <location>
        <begin position="210"/>
        <end position="211"/>
    </location>
    <ligand>
        <name>NADP(+)</name>
        <dbReference type="ChEBI" id="CHEBI:58349"/>
    </ligand>
</feature>
<evidence type="ECO:0000256" key="4">
    <source>
        <dbReference type="ARBA" id="ARBA00022827"/>
    </source>
</evidence>
<dbReference type="VEuPathDB" id="FungiDB:DIURU_004309"/>
<evidence type="ECO:0000313" key="12">
    <source>
        <dbReference type="EMBL" id="KAA8899287.1"/>
    </source>
</evidence>
<sequence>MLRSIRHASTQSSPFRVAIVGSGPAGFYTAHHLYKSGAPVAVDFYERLPAPYGLSRYGVAPDHPEVKNCEEYLDLIMDNQENSRFIGNVTVGEDIALDELKKQYHAVVLSYGSTATDNTLGIPGEDAEGIIPARQFVNWYNSHPDAANWQPPDLSKIRDVTIIGNGNVAMDVARVLIGSPSLHWDPTDIALATVKALEKSAIQTVSIVGRRGVLQSAFANKELRELLEMAALNQFSFQINSDELNAMAGKKLGRVEKRRLGLLEKYVGTAVDSSKVLSFEYNLAPKSFLTENGKVKGVEYNINKTDDSGKATPTGETTTEPADLVITSIGYKGSLIDNNLGIGFAKNHILNDKGRVLTQDSQPIPGLYCSGWIKTGPKGVIATTMLESFDTAELILEDFKDGKLAAPEVEPSPPSKAISWTQWGKLDEFEVSEGERLNKLRLKVDNTPGMLAIEDN</sequence>